<dbReference type="Gene3D" id="2.70.150.10">
    <property type="entry name" value="Calcium-transporting ATPase, cytoplasmic transduction domain A"/>
    <property type="match status" value="1"/>
</dbReference>
<feature type="domain" description="Cation-transporting P-type ATPase N-terminal" evidence="17">
    <location>
        <begin position="3"/>
        <end position="77"/>
    </location>
</feature>
<dbReference type="Gene3D" id="1.20.1110.10">
    <property type="entry name" value="Calcium-transporting ATPase, transmembrane domain"/>
    <property type="match status" value="1"/>
</dbReference>
<evidence type="ECO:0000256" key="3">
    <source>
        <dbReference type="ARBA" id="ARBA00022448"/>
    </source>
</evidence>
<feature type="transmembrane region" description="Helical" evidence="16">
    <location>
        <begin position="781"/>
        <end position="804"/>
    </location>
</feature>
<evidence type="ECO:0000256" key="5">
    <source>
        <dbReference type="ARBA" id="ARBA00022692"/>
    </source>
</evidence>
<feature type="transmembrane region" description="Helical" evidence="16">
    <location>
        <begin position="298"/>
        <end position="324"/>
    </location>
</feature>
<dbReference type="Gene3D" id="3.40.50.1000">
    <property type="entry name" value="HAD superfamily/HAD-like"/>
    <property type="match status" value="1"/>
</dbReference>
<dbReference type="InterPro" id="IPR059000">
    <property type="entry name" value="ATPase_P-type_domA"/>
</dbReference>
<keyword evidence="9" id="KW-0460">Magnesium</keyword>
<evidence type="ECO:0000256" key="13">
    <source>
        <dbReference type="ARBA" id="ARBA00023136"/>
    </source>
</evidence>
<dbReference type="InterPro" id="IPR036412">
    <property type="entry name" value="HAD-like_sf"/>
</dbReference>
<sequence length="1055" mass="113921">MEAPHVSEVAEVYAHFGLDPAKGLTGQQVEKQRAEFGVNELSKEEKKSIFELIWEQFEDLLVRILLAAAVVSFFLAAFGGDAESEGITAYIEPLVILLILIANAAVGVFQESNAEKALEALKALQPDLAHALRGGKWENLPAADLVPGDMIEVRVGDKVPADARLVELRTTTLRLEQSSLTGESVSVQKQVEALKDAEPDCEIQTKTNILFASTTVANGVGRAVVTATGMQMEIGKIQSDVAAAGGEDQSTPLQKKLEEFGQMLTKVIGVICVVVWVINYKNFSDPVHGSMLRGCIYYFKIAVALAVAAIPEGLPAVITTCLALGTRKMAKKNSIVRRLPSVETLGCTTVICTDKTGTLTTNQMSCVKMFVPDTDTSSLTGFSVEGTTSCPVGKIIGTEGSKNGSTLAALSSKDVGLQSLARAMCLCNGASLRVTPSGTWTKIGEPTESALLVLVEKLGAPAEKGSDASKWWQTDSADRPPNAVSDWWHSKTDKIATLEFTRDRKSMSVIVKDKGANSNNYMLVKGAPEHLLSRCETMMLPDGKVVKLDDGMRKAIDKSISQMAQESLRTLAMASKMDLGNLSDYNGPTHPQHKQLTNPDNFIQLEQKLCFLGMVGLMDPPRPEVAGAIAECRQAGIKVVMITGDNKLTAEAIALKVGILRSRSELATSSLTGKEFEGLTEEAKKYKLSSTDGFVFSRTEPRHKQQIVKILRELNEICAMTGDGVNDAPALKMADIGVAMGIAGTEVAKEAADMILADDNFSSIVVAVEEGRSIYNNMKAFIRYLISSNIGEVASIFLTAALGIPEGLAPVQLLWVNLVTDGPPATALGFNPPDVDVMRQPPRRADEGLISGWVFFRYLVIGLYVGVATVGIFVQWFVYGLDPADNNTLVSPSQLMNWGRCHDWEDFSANPVFSMAVDPETGAAVDPCSYFTLGKAKASTLSLTVLVTIEMLNALNALSEDGSLIEMPPWANPYLILAICGSLTIHLFVLYLPVLESVFAVVPLSATDWYFVLLWSIPVILIDEVLKVVGRLLHRRGPAQRRIRAAEGSEDKKAT</sequence>
<dbReference type="Pfam" id="PF08282">
    <property type="entry name" value="Hydrolase_3"/>
    <property type="match status" value="1"/>
</dbReference>
<dbReference type="InterPro" id="IPR001757">
    <property type="entry name" value="P_typ_ATPase"/>
</dbReference>
<dbReference type="GO" id="GO:0005388">
    <property type="term" value="F:P-type calcium transporter activity"/>
    <property type="evidence" value="ECO:0007669"/>
    <property type="project" value="UniProtKB-EC"/>
</dbReference>
<evidence type="ECO:0000259" key="17">
    <source>
        <dbReference type="SMART" id="SM00831"/>
    </source>
</evidence>
<dbReference type="InterPro" id="IPR023214">
    <property type="entry name" value="HAD_sf"/>
</dbReference>
<organism evidence="18">
    <name type="scientific">Chromera velia CCMP2878</name>
    <dbReference type="NCBI Taxonomy" id="1169474"/>
    <lineage>
        <taxon>Eukaryota</taxon>
        <taxon>Sar</taxon>
        <taxon>Alveolata</taxon>
        <taxon>Colpodellida</taxon>
        <taxon>Chromeraceae</taxon>
        <taxon>Chromera</taxon>
    </lineage>
</organism>
<evidence type="ECO:0000256" key="14">
    <source>
        <dbReference type="ARBA" id="ARBA00038148"/>
    </source>
</evidence>
<feature type="transmembrane region" description="Helical" evidence="16">
    <location>
        <begin position="60"/>
        <end position="78"/>
    </location>
</feature>
<dbReference type="Gene3D" id="3.40.1110.10">
    <property type="entry name" value="Calcium-transporting ATPase, cytoplasmic domain N"/>
    <property type="match status" value="1"/>
</dbReference>
<keyword evidence="7" id="KW-0106">Calcium</keyword>
<proteinExistence type="inferred from homology"/>
<evidence type="ECO:0000256" key="2">
    <source>
        <dbReference type="ARBA" id="ARBA00012790"/>
    </source>
</evidence>
<dbReference type="PROSITE" id="PS00154">
    <property type="entry name" value="ATPASE_E1_E2"/>
    <property type="match status" value="1"/>
</dbReference>
<evidence type="ECO:0000313" key="18">
    <source>
        <dbReference type="EMBL" id="CEM25285.1"/>
    </source>
</evidence>
<dbReference type="GO" id="GO:0016020">
    <property type="term" value="C:membrane"/>
    <property type="evidence" value="ECO:0007669"/>
    <property type="project" value="UniProtKB-SubCell"/>
</dbReference>
<dbReference type="SUPFAM" id="SSF81653">
    <property type="entry name" value="Calcium ATPase, transduction domain A"/>
    <property type="match status" value="1"/>
</dbReference>
<feature type="transmembrane region" description="Helical" evidence="16">
    <location>
        <begin position="1009"/>
        <end position="1026"/>
    </location>
</feature>
<keyword evidence="6" id="KW-0547">Nucleotide-binding</keyword>
<dbReference type="SUPFAM" id="SSF81665">
    <property type="entry name" value="Calcium ATPase, transmembrane domain M"/>
    <property type="match status" value="1"/>
</dbReference>
<evidence type="ECO:0000256" key="7">
    <source>
        <dbReference type="ARBA" id="ARBA00022837"/>
    </source>
</evidence>
<dbReference type="NCBIfam" id="TIGR01494">
    <property type="entry name" value="ATPase_P-type"/>
    <property type="match status" value="2"/>
</dbReference>
<dbReference type="FunFam" id="1.20.1110.10:FF:000037">
    <property type="entry name" value="Calcium-transporting ATPase, putative"/>
    <property type="match status" value="1"/>
</dbReference>
<dbReference type="FunFam" id="3.40.50.1000:FF:000028">
    <property type="entry name" value="Calcium-transporting P-type ATPase, putative"/>
    <property type="match status" value="1"/>
</dbReference>
<dbReference type="PRINTS" id="PR00121">
    <property type="entry name" value="NAKATPASE"/>
</dbReference>
<keyword evidence="13 16" id="KW-0472">Membrane</keyword>
<evidence type="ECO:0000256" key="6">
    <source>
        <dbReference type="ARBA" id="ARBA00022741"/>
    </source>
</evidence>
<accession>A0A0G4G932</accession>
<comment type="subcellular location">
    <subcellularLocation>
        <location evidence="1">Membrane</location>
        <topology evidence="1">Multi-pass membrane protein</topology>
    </subcellularLocation>
</comment>
<evidence type="ECO:0000256" key="11">
    <source>
        <dbReference type="ARBA" id="ARBA00022989"/>
    </source>
</evidence>
<dbReference type="PhylomeDB" id="A0A0G4G932"/>
<evidence type="ECO:0000256" key="8">
    <source>
        <dbReference type="ARBA" id="ARBA00022840"/>
    </source>
</evidence>
<feature type="transmembrane region" description="Helical" evidence="16">
    <location>
        <begin position="90"/>
        <end position="109"/>
    </location>
</feature>
<gene>
    <name evidence="18" type="ORF">Cvel_583</name>
</gene>
<dbReference type="InterPro" id="IPR018303">
    <property type="entry name" value="ATPase_P-typ_P_site"/>
</dbReference>
<evidence type="ECO:0000256" key="10">
    <source>
        <dbReference type="ARBA" id="ARBA00022967"/>
    </source>
</evidence>
<evidence type="ECO:0000256" key="1">
    <source>
        <dbReference type="ARBA" id="ARBA00004141"/>
    </source>
</evidence>
<dbReference type="SFLD" id="SFLDF00027">
    <property type="entry name" value="p-type_atpase"/>
    <property type="match status" value="1"/>
</dbReference>
<dbReference type="Pfam" id="PF00690">
    <property type="entry name" value="Cation_ATPase_N"/>
    <property type="match status" value="1"/>
</dbReference>
<dbReference type="EC" id="7.2.2.10" evidence="2"/>
<dbReference type="InterPro" id="IPR044492">
    <property type="entry name" value="P_typ_ATPase_HD_dom"/>
</dbReference>
<dbReference type="PRINTS" id="PR00119">
    <property type="entry name" value="CATATPASE"/>
</dbReference>
<dbReference type="SMART" id="SM00831">
    <property type="entry name" value="Cation_ATPase_N"/>
    <property type="match status" value="1"/>
</dbReference>
<keyword evidence="3" id="KW-0813">Transport</keyword>
<evidence type="ECO:0000256" key="16">
    <source>
        <dbReference type="SAM" id="Phobius"/>
    </source>
</evidence>
<dbReference type="GO" id="GO:0016887">
    <property type="term" value="F:ATP hydrolysis activity"/>
    <property type="evidence" value="ECO:0007669"/>
    <property type="project" value="InterPro"/>
</dbReference>
<dbReference type="SFLD" id="SFLDG00002">
    <property type="entry name" value="C1.7:_P-type_atpase_like"/>
    <property type="match status" value="1"/>
</dbReference>
<dbReference type="Pfam" id="PF13246">
    <property type="entry name" value="Cation_ATPase"/>
    <property type="match status" value="1"/>
</dbReference>
<keyword evidence="4" id="KW-0109">Calcium transport</keyword>
<evidence type="ECO:0000256" key="4">
    <source>
        <dbReference type="ARBA" id="ARBA00022568"/>
    </source>
</evidence>
<dbReference type="SUPFAM" id="SSF56784">
    <property type="entry name" value="HAD-like"/>
    <property type="match status" value="1"/>
</dbReference>
<feature type="transmembrane region" description="Helical" evidence="16">
    <location>
        <begin position="855"/>
        <end position="879"/>
    </location>
</feature>
<reference evidence="18" key="1">
    <citation type="submission" date="2014-11" db="EMBL/GenBank/DDBJ databases">
        <authorList>
            <person name="Otto D Thomas"/>
            <person name="Naeem Raeece"/>
        </authorList>
    </citation>
    <scope>NUCLEOTIDE SEQUENCE</scope>
</reference>
<dbReference type="PANTHER" id="PTHR42861">
    <property type="entry name" value="CALCIUM-TRANSPORTING ATPASE"/>
    <property type="match status" value="1"/>
</dbReference>
<dbReference type="SFLD" id="SFLDS00003">
    <property type="entry name" value="Haloacid_Dehalogenase"/>
    <property type="match status" value="1"/>
</dbReference>
<feature type="transmembrane region" description="Helical" evidence="16">
    <location>
        <begin position="974"/>
        <end position="994"/>
    </location>
</feature>
<dbReference type="FunFam" id="1.20.1110.10:FF:000065">
    <property type="entry name" value="Sarcoplasmic/endoplasmic reticulum calcium ATPase 1"/>
    <property type="match status" value="1"/>
</dbReference>
<protein>
    <recommendedName>
        <fullName evidence="2">P-type Ca(2+) transporter</fullName>
        <ecNumber evidence="2">7.2.2.10</ecNumber>
    </recommendedName>
</protein>
<dbReference type="InterPro" id="IPR004014">
    <property type="entry name" value="ATPase_P-typ_cation-transptr_N"/>
</dbReference>
<dbReference type="GO" id="GO:0005524">
    <property type="term" value="F:ATP binding"/>
    <property type="evidence" value="ECO:0007669"/>
    <property type="project" value="UniProtKB-KW"/>
</dbReference>
<dbReference type="SUPFAM" id="SSF81660">
    <property type="entry name" value="Metal cation-transporting ATPase, ATP-binding domain N"/>
    <property type="match status" value="1"/>
</dbReference>
<keyword evidence="8" id="KW-0067">ATP-binding</keyword>
<name>A0A0G4G932_9ALVE</name>
<dbReference type="EMBL" id="CDMZ01000993">
    <property type="protein sequence ID" value="CEM25285.1"/>
    <property type="molecule type" value="Genomic_DNA"/>
</dbReference>
<evidence type="ECO:0000256" key="12">
    <source>
        <dbReference type="ARBA" id="ARBA00023065"/>
    </source>
</evidence>
<dbReference type="Pfam" id="PF00689">
    <property type="entry name" value="Cation_ATPase_C"/>
    <property type="match status" value="1"/>
</dbReference>
<dbReference type="AlphaFoldDB" id="A0A0G4G932"/>
<evidence type="ECO:0000256" key="9">
    <source>
        <dbReference type="ARBA" id="ARBA00022842"/>
    </source>
</evidence>
<keyword evidence="11 16" id="KW-1133">Transmembrane helix</keyword>
<dbReference type="InterPro" id="IPR008250">
    <property type="entry name" value="ATPase_P-typ_transduc_dom_A_sf"/>
</dbReference>
<dbReference type="InterPro" id="IPR006068">
    <property type="entry name" value="ATPase_P-typ_cation-transptr_C"/>
</dbReference>
<dbReference type="FunFam" id="2.70.150.10:FF:000014">
    <property type="entry name" value="Calcium-transporting ATPase, putative"/>
    <property type="match status" value="1"/>
</dbReference>
<keyword evidence="10" id="KW-1278">Translocase</keyword>
<evidence type="ECO:0000256" key="15">
    <source>
        <dbReference type="ARBA" id="ARBA00048694"/>
    </source>
</evidence>
<feature type="transmembrane region" description="Helical" evidence="16">
    <location>
        <begin position="260"/>
        <end position="278"/>
    </location>
</feature>
<dbReference type="InterPro" id="IPR023299">
    <property type="entry name" value="ATPase_P-typ_cyto_dom_N"/>
</dbReference>
<keyword evidence="5 16" id="KW-0812">Transmembrane</keyword>
<comment type="catalytic activity">
    <reaction evidence="15">
        <text>Ca(2+)(in) + ATP + H2O = Ca(2+)(out) + ADP + phosphate + H(+)</text>
        <dbReference type="Rhea" id="RHEA:18105"/>
        <dbReference type="ChEBI" id="CHEBI:15377"/>
        <dbReference type="ChEBI" id="CHEBI:15378"/>
        <dbReference type="ChEBI" id="CHEBI:29108"/>
        <dbReference type="ChEBI" id="CHEBI:30616"/>
        <dbReference type="ChEBI" id="CHEBI:43474"/>
        <dbReference type="ChEBI" id="CHEBI:456216"/>
        <dbReference type="EC" id="7.2.2.10"/>
    </reaction>
</comment>
<dbReference type="InterPro" id="IPR023298">
    <property type="entry name" value="ATPase_P-typ_TM_dom_sf"/>
</dbReference>
<dbReference type="VEuPathDB" id="CryptoDB:Cvel_583"/>
<comment type="similarity">
    <text evidence="14">Belongs to the cation transport ATPase (P-type) (TC 3.A.3) family.</text>
</comment>
<dbReference type="Pfam" id="PF00122">
    <property type="entry name" value="E1-E2_ATPase"/>
    <property type="match status" value="1"/>
</dbReference>
<keyword evidence="12" id="KW-0406">Ion transport</keyword>